<comment type="caution">
    <text evidence="2">The sequence shown here is derived from an EMBL/GenBank/DDBJ whole genome shotgun (WGS) entry which is preliminary data.</text>
</comment>
<dbReference type="Pfam" id="PF02229">
    <property type="entry name" value="PC4"/>
    <property type="match status" value="1"/>
</dbReference>
<accession>X1KX17</accession>
<dbReference type="GO" id="GO:0006355">
    <property type="term" value="P:regulation of DNA-templated transcription"/>
    <property type="evidence" value="ECO:0007669"/>
    <property type="project" value="InterPro"/>
</dbReference>
<feature type="domain" description="Transcriptional coactivator p15 (PC4) C-terminal" evidence="1">
    <location>
        <begin position="18"/>
        <end position="58"/>
    </location>
</feature>
<dbReference type="SUPFAM" id="SSF54447">
    <property type="entry name" value="ssDNA-binding transcriptional regulator domain"/>
    <property type="match status" value="1"/>
</dbReference>
<sequence length="77" mass="9142">MIEIKKNSFTRVMIEKCNYQGKDFIDIRQYFRDDEKNFKPSKKGVTIPLDKLDEFIKALLVIQAQEIKKNDSEKECP</sequence>
<dbReference type="AlphaFoldDB" id="X1KX17"/>
<gene>
    <name evidence="2" type="ORF">S06H3_03896</name>
</gene>
<name>X1KX17_9ZZZZ</name>
<protein>
    <recommendedName>
        <fullName evidence="1">Transcriptional coactivator p15 (PC4) C-terminal domain-containing protein</fullName>
    </recommendedName>
</protein>
<dbReference type="EMBL" id="BARV01001318">
    <property type="protein sequence ID" value="GAH94714.1"/>
    <property type="molecule type" value="Genomic_DNA"/>
</dbReference>
<dbReference type="Gene3D" id="2.30.31.10">
    <property type="entry name" value="Transcriptional Coactivator Pc4, Chain A"/>
    <property type="match status" value="1"/>
</dbReference>
<reference evidence="2" key="1">
    <citation type="journal article" date="2014" name="Front. Microbiol.">
        <title>High frequency of phylogenetically diverse reductive dehalogenase-homologous genes in deep subseafloor sedimentary metagenomes.</title>
        <authorList>
            <person name="Kawai M."/>
            <person name="Futagami T."/>
            <person name="Toyoda A."/>
            <person name="Takaki Y."/>
            <person name="Nishi S."/>
            <person name="Hori S."/>
            <person name="Arai W."/>
            <person name="Tsubouchi T."/>
            <person name="Morono Y."/>
            <person name="Uchiyama I."/>
            <person name="Ito T."/>
            <person name="Fujiyama A."/>
            <person name="Inagaki F."/>
            <person name="Takami H."/>
        </authorList>
    </citation>
    <scope>NUCLEOTIDE SEQUENCE</scope>
    <source>
        <strain evidence="2">Expedition CK06-06</strain>
    </source>
</reference>
<proteinExistence type="predicted"/>
<evidence type="ECO:0000259" key="1">
    <source>
        <dbReference type="Pfam" id="PF02229"/>
    </source>
</evidence>
<dbReference type="GO" id="GO:0003677">
    <property type="term" value="F:DNA binding"/>
    <property type="evidence" value="ECO:0007669"/>
    <property type="project" value="InterPro"/>
</dbReference>
<dbReference type="InterPro" id="IPR003173">
    <property type="entry name" value="PC4_C"/>
</dbReference>
<evidence type="ECO:0000313" key="2">
    <source>
        <dbReference type="EMBL" id="GAH94714.1"/>
    </source>
</evidence>
<dbReference type="InterPro" id="IPR009044">
    <property type="entry name" value="ssDNA-bd_transcriptional_reg"/>
</dbReference>
<organism evidence="2">
    <name type="scientific">marine sediment metagenome</name>
    <dbReference type="NCBI Taxonomy" id="412755"/>
    <lineage>
        <taxon>unclassified sequences</taxon>
        <taxon>metagenomes</taxon>
        <taxon>ecological metagenomes</taxon>
    </lineage>
</organism>